<evidence type="ECO:0000313" key="2">
    <source>
        <dbReference type="Proteomes" id="UP000283713"/>
    </source>
</evidence>
<gene>
    <name evidence="1" type="ORF">DW193_18925</name>
</gene>
<comment type="caution">
    <text evidence="1">The sequence shown here is derived from an EMBL/GenBank/DDBJ whole genome shotgun (WGS) entry which is preliminary data.</text>
</comment>
<reference evidence="1 2" key="1">
    <citation type="submission" date="2018-08" db="EMBL/GenBank/DDBJ databases">
        <title>A genome reference for cultivated species of the human gut microbiota.</title>
        <authorList>
            <person name="Zou Y."/>
            <person name="Xue W."/>
            <person name="Luo G."/>
        </authorList>
    </citation>
    <scope>NUCLEOTIDE SEQUENCE [LARGE SCALE GENOMIC DNA]</scope>
    <source>
        <strain evidence="1 2">AM16-6</strain>
    </source>
</reference>
<dbReference type="Proteomes" id="UP000283713">
    <property type="component" value="Unassembled WGS sequence"/>
</dbReference>
<dbReference type="EMBL" id="QRKA01000034">
    <property type="protein sequence ID" value="RHH74493.1"/>
    <property type="molecule type" value="Genomic_DNA"/>
</dbReference>
<name>A0A174MLR7_PHOVU</name>
<organism evidence="1 2">
    <name type="scientific">Phocaeicola vulgatus</name>
    <name type="common">Bacteroides vulgatus</name>
    <dbReference type="NCBI Taxonomy" id="821"/>
    <lineage>
        <taxon>Bacteria</taxon>
        <taxon>Pseudomonadati</taxon>
        <taxon>Bacteroidota</taxon>
        <taxon>Bacteroidia</taxon>
        <taxon>Bacteroidales</taxon>
        <taxon>Bacteroidaceae</taxon>
        <taxon>Phocaeicola</taxon>
    </lineage>
</organism>
<dbReference type="AlphaFoldDB" id="A0A174MLR7"/>
<evidence type="ECO:0000313" key="1">
    <source>
        <dbReference type="EMBL" id="RHH74493.1"/>
    </source>
</evidence>
<accession>A0A174MLR7</accession>
<sequence length="77" mass="8764">MFLHICFVSLCVCGRVSLQRRANIEVTGIYKKTAKTAIFLYMPVFAVFLRKCKLVIFSLYSFFLVAVVPAPFVKLPV</sequence>
<protein>
    <submittedName>
        <fullName evidence="1">Uncharacterized protein</fullName>
    </submittedName>
</protein>
<proteinExistence type="predicted"/>